<proteinExistence type="predicted"/>
<evidence type="ECO:0000313" key="1">
    <source>
        <dbReference type="EMBL" id="CBI05184.1"/>
    </source>
</evidence>
<organism evidence="1">
    <name type="scientific">mine drainage metagenome</name>
    <dbReference type="NCBI Taxonomy" id="410659"/>
    <lineage>
        <taxon>unclassified sequences</taxon>
        <taxon>metagenomes</taxon>
        <taxon>ecological metagenomes</taxon>
    </lineage>
</organism>
<accession>E6QDA7</accession>
<protein>
    <submittedName>
        <fullName evidence="1">Uncharacterized protein</fullName>
    </submittedName>
</protein>
<dbReference type="EMBL" id="CABP01000103">
    <property type="protein sequence ID" value="CBI05184.1"/>
    <property type="molecule type" value="Genomic_DNA"/>
</dbReference>
<dbReference type="AlphaFoldDB" id="E6QDA7"/>
<comment type="caution">
    <text evidence="1">The sequence shown here is derived from an EMBL/GenBank/DDBJ whole genome shotgun (WGS) entry which is preliminary data.</text>
</comment>
<sequence length="106" mass="12322">MHYHWPSSRTWECRALRPGKHSIHRTAGYVIRTSGGVGGRGREASSYPDWAFSWLAAKLGAWHLLFSVKGHFAFSFFHAKNREYTFMLLIPMVKPNFGWSQKLSWH</sequence>
<name>E6QDA7_9ZZZZ</name>
<reference evidence="1" key="1">
    <citation type="submission" date="2009-10" db="EMBL/GenBank/DDBJ databases">
        <title>Diversity of trophic interactions inside an arsenic-rich microbial ecosystem.</title>
        <authorList>
            <person name="Bertin P.N."/>
            <person name="Heinrich-Salmeron A."/>
            <person name="Pelletier E."/>
            <person name="Goulhen-Chollet F."/>
            <person name="Arsene-Ploetze F."/>
            <person name="Gallien S."/>
            <person name="Calteau A."/>
            <person name="Vallenet D."/>
            <person name="Casiot C."/>
            <person name="Chane-Woon-Ming B."/>
            <person name="Giloteaux L."/>
            <person name="Barakat M."/>
            <person name="Bonnefoy V."/>
            <person name="Bruneel O."/>
            <person name="Chandler M."/>
            <person name="Cleiss J."/>
            <person name="Duran R."/>
            <person name="Elbaz-Poulichet F."/>
            <person name="Fonknechten N."/>
            <person name="Lauga B."/>
            <person name="Mornico D."/>
            <person name="Ortet P."/>
            <person name="Schaeffer C."/>
            <person name="Siguier P."/>
            <person name="Alexander Thil Smith A."/>
            <person name="Van Dorsselaer A."/>
            <person name="Weissenbach J."/>
            <person name="Medigue C."/>
            <person name="Le Paslier D."/>
        </authorList>
    </citation>
    <scope>NUCLEOTIDE SEQUENCE</scope>
</reference>
<gene>
    <name evidence="1" type="ORF">CARN5_1303</name>
</gene>